<dbReference type="RefSeq" id="WP_015930218.1">
    <property type="nucleotide sequence ID" value="NC_011894.1"/>
</dbReference>
<dbReference type="PANTHER" id="PTHR30290:SF38">
    <property type="entry name" value="D,D-DIPEPTIDE-BINDING PERIPLASMIC PROTEIN DDPA-RELATED"/>
    <property type="match status" value="1"/>
</dbReference>
<feature type="signal peptide" evidence="4">
    <location>
        <begin position="1"/>
        <end position="30"/>
    </location>
</feature>
<dbReference type="PIRSF" id="PIRSF002741">
    <property type="entry name" value="MppA"/>
    <property type="match status" value="1"/>
</dbReference>
<dbReference type="GO" id="GO:0043190">
    <property type="term" value="C:ATP-binding cassette (ABC) transporter complex"/>
    <property type="evidence" value="ECO:0007669"/>
    <property type="project" value="InterPro"/>
</dbReference>
<dbReference type="GO" id="GO:0030288">
    <property type="term" value="C:outer membrane-bounded periplasmic space"/>
    <property type="evidence" value="ECO:0007669"/>
    <property type="project" value="UniProtKB-ARBA"/>
</dbReference>
<dbReference type="GO" id="GO:1904680">
    <property type="term" value="F:peptide transmembrane transporter activity"/>
    <property type="evidence" value="ECO:0007669"/>
    <property type="project" value="TreeGrafter"/>
</dbReference>
<proteinExistence type="inferred from homology"/>
<reference evidence="6 7" key="1">
    <citation type="submission" date="2009-01" db="EMBL/GenBank/DDBJ databases">
        <title>Complete sequence of chromosome of Methylobacterium nodulans ORS 2060.</title>
        <authorList>
            <consortium name="US DOE Joint Genome Institute"/>
            <person name="Lucas S."/>
            <person name="Copeland A."/>
            <person name="Lapidus A."/>
            <person name="Glavina del Rio T."/>
            <person name="Dalin E."/>
            <person name="Tice H."/>
            <person name="Bruce D."/>
            <person name="Goodwin L."/>
            <person name="Pitluck S."/>
            <person name="Sims D."/>
            <person name="Brettin T."/>
            <person name="Detter J.C."/>
            <person name="Han C."/>
            <person name="Larimer F."/>
            <person name="Land M."/>
            <person name="Hauser L."/>
            <person name="Kyrpides N."/>
            <person name="Ivanova N."/>
            <person name="Marx C.J."/>
            <person name="Richardson P."/>
        </authorList>
    </citation>
    <scope>NUCLEOTIDE SEQUENCE [LARGE SCALE GENOMIC DNA]</scope>
    <source>
        <strain evidence="7">LMG 21967 / CNCM I-2342 / ORS 2060</strain>
    </source>
</reference>
<dbReference type="InterPro" id="IPR030678">
    <property type="entry name" value="Peptide/Ni-bd"/>
</dbReference>
<dbReference type="EMBL" id="CP001349">
    <property type="protein sequence ID" value="ACL58562.1"/>
    <property type="molecule type" value="Genomic_DNA"/>
</dbReference>
<dbReference type="GO" id="GO:0015833">
    <property type="term" value="P:peptide transport"/>
    <property type="evidence" value="ECO:0007669"/>
    <property type="project" value="TreeGrafter"/>
</dbReference>
<dbReference type="KEGG" id="mno:Mnod_3653"/>
<evidence type="ECO:0000313" key="7">
    <source>
        <dbReference type="Proteomes" id="UP000008207"/>
    </source>
</evidence>
<name>B8IQ62_METNO</name>
<dbReference type="Gene3D" id="3.10.105.10">
    <property type="entry name" value="Dipeptide-binding Protein, Domain 3"/>
    <property type="match status" value="1"/>
</dbReference>
<organism evidence="6 7">
    <name type="scientific">Methylobacterium nodulans (strain LMG 21967 / CNCM I-2342 / ORS 2060)</name>
    <dbReference type="NCBI Taxonomy" id="460265"/>
    <lineage>
        <taxon>Bacteria</taxon>
        <taxon>Pseudomonadati</taxon>
        <taxon>Pseudomonadota</taxon>
        <taxon>Alphaproteobacteria</taxon>
        <taxon>Hyphomicrobiales</taxon>
        <taxon>Methylobacteriaceae</taxon>
        <taxon>Methylobacterium</taxon>
    </lineage>
</organism>
<evidence type="ECO:0000313" key="6">
    <source>
        <dbReference type="EMBL" id="ACL58562.1"/>
    </source>
</evidence>
<gene>
    <name evidence="6" type="ordered locus">Mnod_3653</name>
</gene>
<evidence type="ECO:0000256" key="1">
    <source>
        <dbReference type="ARBA" id="ARBA00004418"/>
    </source>
</evidence>
<dbReference type="AlphaFoldDB" id="B8IQ62"/>
<protein>
    <submittedName>
        <fullName evidence="6">Extracellular solute-binding protein family 5</fullName>
    </submittedName>
</protein>
<dbReference type="STRING" id="460265.Mnod_3653"/>
<keyword evidence="7" id="KW-1185">Reference proteome</keyword>
<dbReference type="Gene3D" id="3.40.190.10">
    <property type="entry name" value="Periplasmic binding protein-like II"/>
    <property type="match status" value="1"/>
</dbReference>
<dbReference type="Gene3D" id="3.90.76.10">
    <property type="entry name" value="Dipeptide-binding Protein, Domain 1"/>
    <property type="match status" value="1"/>
</dbReference>
<dbReference type="HOGENOM" id="CLU_017028_7_4_5"/>
<sequence>MLRQTFAASHLAGRTLAALLLAGAAGPALAGKANDTLVYASDSEPENVSPYHNSVREGVILARNAWDTLIYRDPATGRYQPMLATAWKWIDPVTLELTIREGVVFHNGDPLTPEDVAFTFNYVLTPEARTVTKQNVDWMKSTEVVDAHTVRIHLKAPFPAALEYLSGPTPIFPAAYFKKVGLDGFAKAPVGTGPYRIVSVESGRGVKLERFEKYWSGSPIGKPKIGKLEFRVIPDGDSRMAELVTGGVDWIWRVPGDQADQLRAAPGVTVLSAETMRVGFLQFDVTGRAMANSPLKDPRVRQAISYAIDRKAMVDNLVRGGARVMNALCFIEQFGCVEEGVPRYAYDPAKAKALLKEAGYPDGFEIDLAAYREREYAEAVIGYLRAVGIKARLNYLRYAAFRDALRGGKVSIGFQTWGSFSVNDVSAFTGVYFRGGDEDLTKDPAVIAALQAGDTASDPEQRKAKYGEALKRIAGEAYALPMFSYPSNYAFTQDLAFTAQPDEVPRFYAASWK</sequence>
<dbReference type="PANTHER" id="PTHR30290">
    <property type="entry name" value="PERIPLASMIC BINDING COMPONENT OF ABC TRANSPORTER"/>
    <property type="match status" value="1"/>
</dbReference>
<dbReference type="SUPFAM" id="SSF53850">
    <property type="entry name" value="Periplasmic binding protein-like II"/>
    <property type="match status" value="1"/>
</dbReference>
<comment type="subcellular location">
    <subcellularLocation>
        <location evidence="1">Periplasm</location>
    </subcellularLocation>
</comment>
<evidence type="ECO:0000256" key="3">
    <source>
        <dbReference type="ARBA" id="ARBA00022729"/>
    </source>
</evidence>
<evidence type="ECO:0000256" key="2">
    <source>
        <dbReference type="ARBA" id="ARBA00005695"/>
    </source>
</evidence>
<dbReference type="Pfam" id="PF00496">
    <property type="entry name" value="SBP_bac_5"/>
    <property type="match status" value="1"/>
</dbReference>
<keyword evidence="3 4" id="KW-0732">Signal</keyword>
<feature type="chain" id="PRO_5002871833" evidence="4">
    <location>
        <begin position="31"/>
        <end position="513"/>
    </location>
</feature>
<dbReference type="Proteomes" id="UP000008207">
    <property type="component" value="Chromosome"/>
</dbReference>
<evidence type="ECO:0000256" key="4">
    <source>
        <dbReference type="SAM" id="SignalP"/>
    </source>
</evidence>
<dbReference type="eggNOG" id="COG0747">
    <property type="taxonomic scope" value="Bacteria"/>
</dbReference>
<evidence type="ECO:0000259" key="5">
    <source>
        <dbReference type="Pfam" id="PF00496"/>
    </source>
</evidence>
<dbReference type="CDD" id="cd08515">
    <property type="entry name" value="PBP2_NikA_DppA_OppA_like_10"/>
    <property type="match status" value="1"/>
</dbReference>
<dbReference type="InterPro" id="IPR039424">
    <property type="entry name" value="SBP_5"/>
</dbReference>
<feature type="domain" description="Solute-binding protein family 5" evidence="5">
    <location>
        <begin position="79"/>
        <end position="434"/>
    </location>
</feature>
<accession>B8IQ62</accession>
<comment type="similarity">
    <text evidence="2">Belongs to the bacterial solute-binding protein 5 family.</text>
</comment>
<dbReference type="InterPro" id="IPR000914">
    <property type="entry name" value="SBP_5_dom"/>
</dbReference>